<organism evidence="3 4">
    <name type="scientific">Winogradskyella litoriviva</name>
    <dbReference type="NCBI Taxonomy" id="1220182"/>
    <lineage>
        <taxon>Bacteria</taxon>
        <taxon>Pseudomonadati</taxon>
        <taxon>Bacteroidota</taxon>
        <taxon>Flavobacteriia</taxon>
        <taxon>Flavobacteriales</taxon>
        <taxon>Flavobacteriaceae</taxon>
        <taxon>Winogradskyella</taxon>
    </lineage>
</organism>
<evidence type="ECO:0000256" key="1">
    <source>
        <dbReference type="ARBA" id="ARBA00022729"/>
    </source>
</evidence>
<dbReference type="NCBIfam" id="TIGR04183">
    <property type="entry name" value="Por_Secre_tail"/>
    <property type="match status" value="1"/>
</dbReference>
<dbReference type="Gene3D" id="2.40.128.270">
    <property type="match status" value="1"/>
</dbReference>
<dbReference type="EMBL" id="JABRWQ010000001">
    <property type="protein sequence ID" value="NRD21617.1"/>
    <property type="molecule type" value="Genomic_DNA"/>
</dbReference>
<name>A0ABX2DYZ7_9FLAO</name>
<reference evidence="3 4" key="1">
    <citation type="journal article" date="2015" name="Int. J. Syst. Evol. Microbiol.">
        <title>Winogradskyella litoriviva sp. nov., isolated from coastal seawater.</title>
        <authorList>
            <person name="Nedashkovskaya O.I."/>
            <person name="Kukhlevskiy A.D."/>
            <person name="Zhukova N.V."/>
            <person name="Kim S.J."/>
            <person name="Rhee S.K."/>
            <person name="Mikhailov V.V."/>
        </authorList>
    </citation>
    <scope>NUCLEOTIDE SEQUENCE [LARGE SCALE GENOMIC DNA]</scope>
    <source>
        <strain evidence="3 4">KMM6491</strain>
    </source>
</reference>
<dbReference type="InterPro" id="IPR026444">
    <property type="entry name" value="Secre_tail"/>
</dbReference>
<proteinExistence type="predicted"/>
<protein>
    <submittedName>
        <fullName evidence="3">T9SS type A sorting domain-containing protein</fullName>
    </submittedName>
</protein>
<dbReference type="Proteomes" id="UP000805085">
    <property type="component" value="Unassembled WGS sequence"/>
</dbReference>
<dbReference type="RefSeq" id="WP_173299303.1">
    <property type="nucleotide sequence ID" value="NZ_JABRWQ010000001.1"/>
</dbReference>
<dbReference type="Pfam" id="PF18962">
    <property type="entry name" value="Por_Secre_tail"/>
    <property type="match status" value="1"/>
</dbReference>
<accession>A0ABX2DYZ7</accession>
<dbReference type="InterPro" id="IPR038670">
    <property type="entry name" value="HslJ-like_sf"/>
</dbReference>
<gene>
    <name evidence="3" type="ORF">HNV10_00085</name>
</gene>
<sequence length="373" mass="42269">MVKNYVTFGLLFFFALILNSQNITGNWNVISLESNGNTISLPATVTTPPNINFDVFDASPPAGPYDPYWGRYINGNGICNSFTSYFHEFTTEFITLIPYFDSTDNTCTTTEETDFENLFFAILQQPGSLTYTFSNNLYNLSFTNSLGEVIYLGRENATTNVLSGEWFIHSIWEYDLLFENTFDPSLSITFSDEIINGQSNVYGSSTCNGFNASYNNPIQTNSIVIRNIGWTLLTCNTTDEQYFESSYAYFFHRYNEDIYTFEIVGTGSDSILYLHNGYLSTITYGRQALSIEENLKLTTKLVTDSANNQLHIISDTILENSEYAIYDVSGRQIKSNYLDTSNRIDLINISSGIYVLTIKNSKNQLESFKFIKG</sequence>
<keyword evidence="4" id="KW-1185">Reference proteome</keyword>
<keyword evidence="1" id="KW-0732">Signal</keyword>
<evidence type="ECO:0000313" key="4">
    <source>
        <dbReference type="Proteomes" id="UP000805085"/>
    </source>
</evidence>
<evidence type="ECO:0000259" key="2">
    <source>
        <dbReference type="Pfam" id="PF18962"/>
    </source>
</evidence>
<feature type="domain" description="Secretion system C-terminal sorting" evidence="2">
    <location>
        <begin position="306"/>
        <end position="366"/>
    </location>
</feature>
<comment type="caution">
    <text evidence="3">The sequence shown here is derived from an EMBL/GenBank/DDBJ whole genome shotgun (WGS) entry which is preliminary data.</text>
</comment>
<evidence type="ECO:0000313" key="3">
    <source>
        <dbReference type="EMBL" id="NRD21617.1"/>
    </source>
</evidence>